<keyword evidence="2" id="KW-1185">Reference proteome</keyword>
<dbReference type="GeneID" id="38133355"/>
<reference evidence="1 2" key="1">
    <citation type="submission" date="2018-07" db="EMBL/GenBank/DDBJ databases">
        <title>The genomes of Aspergillus section Nigri reveals drivers in fungal speciation.</title>
        <authorList>
            <consortium name="DOE Joint Genome Institute"/>
            <person name="Vesth T.C."/>
            <person name="Nybo J."/>
            <person name="Theobald S."/>
            <person name="Brandl J."/>
            <person name="Frisvad J.C."/>
            <person name="Nielsen K.F."/>
            <person name="Lyhne E.K."/>
            <person name="Kogle M.E."/>
            <person name="Kuo A."/>
            <person name="Riley R."/>
            <person name="Clum A."/>
            <person name="Nolan M."/>
            <person name="Lipzen A."/>
            <person name="Salamov A."/>
            <person name="Henrissat B."/>
            <person name="Wiebenga A."/>
            <person name="De vries R.P."/>
            <person name="Grigoriev I.V."/>
            <person name="Mortensen U.H."/>
            <person name="Andersen M.R."/>
            <person name="Baker S.E."/>
        </authorList>
    </citation>
    <scope>NUCLEOTIDE SEQUENCE [LARGE SCALE GENOMIC DNA]</scope>
    <source>
        <strain evidence="1 2">CBS 139.54b</strain>
    </source>
</reference>
<name>A0A3F3QCJ9_9EURO</name>
<dbReference type="Proteomes" id="UP000253729">
    <property type="component" value="Unassembled WGS sequence"/>
</dbReference>
<protein>
    <submittedName>
        <fullName evidence="1">Uncharacterized protein</fullName>
    </submittedName>
</protein>
<dbReference type="AlphaFoldDB" id="A0A3F3QCJ9"/>
<dbReference type="EMBL" id="KZ852036">
    <property type="protein sequence ID" value="RDH36921.1"/>
    <property type="molecule type" value="Genomic_DNA"/>
</dbReference>
<evidence type="ECO:0000313" key="2">
    <source>
        <dbReference type="Proteomes" id="UP000253729"/>
    </source>
</evidence>
<organism evidence="1 2">
    <name type="scientific">Aspergillus welwitschiae</name>
    <dbReference type="NCBI Taxonomy" id="1341132"/>
    <lineage>
        <taxon>Eukaryota</taxon>
        <taxon>Fungi</taxon>
        <taxon>Dikarya</taxon>
        <taxon>Ascomycota</taxon>
        <taxon>Pezizomycotina</taxon>
        <taxon>Eurotiomycetes</taxon>
        <taxon>Eurotiomycetidae</taxon>
        <taxon>Eurotiales</taxon>
        <taxon>Aspergillaceae</taxon>
        <taxon>Aspergillus</taxon>
        <taxon>Aspergillus subgen. Circumdati</taxon>
    </lineage>
</organism>
<accession>A0A3F3QCJ9</accession>
<gene>
    <name evidence="1" type="ORF">BDQ94DRAFT_137124</name>
</gene>
<sequence length="109" mass="11889">MSGVVTPRSYFPTFLSCHFAMVKTQGNTMIDLIIHCSHLKSLTKSGIPHQPLGPLRVAQAVVGHDIADPLLFWDSPPCVCRPLGGSWGDAAMLASLTIWLSCQNLVFRI</sequence>
<proteinExistence type="predicted"/>
<dbReference type="RefSeq" id="XP_026629943.1">
    <property type="nucleotide sequence ID" value="XM_026764999.1"/>
</dbReference>
<evidence type="ECO:0000313" key="1">
    <source>
        <dbReference type="EMBL" id="RDH36921.1"/>
    </source>
</evidence>